<keyword evidence="2" id="KW-1185">Reference proteome</keyword>
<comment type="caution">
    <text evidence="1">The sequence shown here is derived from an EMBL/GenBank/DDBJ whole genome shotgun (WGS) entry which is preliminary data.</text>
</comment>
<protein>
    <submittedName>
        <fullName evidence="1">Uncharacterized protein</fullName>
    </submittedName>
</protein>
<dbReference type="AlphaFoldDB" id="A0AAD7WY14"/>
<dbReference type="EMBL" id="JAINUG010000016">
    <property type="protein sequence ID" value="KAJ8413397.1"/>
    <property type="molecule type" value="Genomic_DNA"/>
</dbReference>
<proteinExistence type="predicted"/>
<organism evidence="1 2">
    <name type="scientific">Aldrovandia affinis</name>
    <dbReference type="NCBI Taxonomy" id="143900"/>
    <lineage>
        <taxon>Eukaryota</taxon>
        <taxon>Metazoa</taxon>
        <taxon>Chordata</taxon>
        <taxon>Craniata</taxon>
        <taxon>Vertebrata</taxon>
        <taxon>Euteleostomi</taxon>
        <taxon>Actinopterygii</taxon>
        <taxon>Neopterygii</taxon>
        <taxon>Teleostei</taxon>
        <taxon>Notacanthiformes</taxon>
        <taxon>Halosauridae</taxon>
        <taxon>Aldrovandia</taxon>
    </lineage>
</organism>
<sequence length="98" mass="10855">MRRGRPAVSPLEGEDKCLECSLPAEWQIKHSKAPSYWWQKWGPADGQQWQMALAAPLSWCEVPLWPCPMGTVTSATQAPLLPRNTVVPAPVNASCEAR</sequence>
<reference evidence="1" key="1">
    <citation type="journal article" date="2023" name="Science">
        <title>Genome structures resolve the early diversification of teleost fishes.</title>
        <authorList>
            <person name="Parey E."/>
            <person name="Louis A."/>
            <person name="Montfort J."/>
            <person name="Bouchez O."/>
            <person name="Roques C."/>
            <person name="Iampietro C."/>
            <person name="Lluch J."/>
            <person name="Castinel A."/>
            <person name="Donnadieu C."/>
            <person name="Desvignes T."/>
            <person name="Floi Bucao C."/>
            <person name="Jouanno E."/>
            <person name="Wen M."/>
            <person name="Mejri S."/>
            <person name="Dirks R."/>
            <person name="Jansen H."/>
            <person name="Henkel C."/>
            <person name="Chen W.J."/>
            <person name="Zahm M."/>
            <person name="Cabau C."/>
            <person name="Klopp C."/>
            <person name="Thompson A.W."/>
            <person name="Robinson-Rechavi M."/>
            <person name="Braasch I."/>
            <person name="Lecointre G."/>
            <person name="Bobe J."/>
            <person name="Postlethwait J.H."/>
            <person name="Berthelot C."/>
            <person name="Roest Crollius H."/>
            <person name="Guiguen Y."/>
        </authorList>
    </citation>
    <scope>NUCLEOTIDE SEQUENCE</scope>
    <source>
        <strain evidence="1">NC1722</strain>
    </source>
</reference>
<accession>A0AAD7WY14</accession>
<dbReference type="Proteomes" id="UP001221898">
    <property type="component" value="Unassembled WGS sequence"/>
</dbReference>
<gene>
    <name evidence="1" type="ORF">AAFF_G00093930</name>
</gene>
<name>A0AAD7WY14_9TELE</name>
<evidence type="ECO:0000313" key="2">
    <source>
        <dbReference type="Proteomes" id="UP001221898"/>
    </source>
</evidence>
<evidence type="ECO:0000313" key="1">
    <source>
        <dbReference type="EMBL" id="KAJ8413397.1"/>
    </source>
</evidence>